<dbReference type="InterPro" id="IPR019546">
    <property type="entry name" value="TAT_signal_bac_arc"/>
</dbReference>
<dbReference type="Proteomes" id="UP000307956">
    <property type="component" value="Unassembled WGS sequence"/>
</dbReference>
<reference evidence="7 8" key="1">
    <citation type="submission" date="2019-04" db="EMBL/GenBank/DDBJ databases">
        <title>Azoarcus rhizosphaerae sp. nov. isolated from rhizosphere of Ficus religiosa.</title>
        <authorList>
            <person name="Lin S.-Y."/>
            <person name="Hameed A."/>
            <person name="Hsu Y.-H."/>
            <person name="Young C.-C."/>
        </authorList>
    </citation>
    <scope>NUCLEOTIDE SEQUENCE [LARGE SCALE GENOMIC DNA]</scope>
    <source>
        <strain evidence="7 8">CC-YHH848</strain>
    </source>
</reference>
<dbReference type="GO" id="GO:0016491">
    <property type="term" value="F:oxidoreductase activity"/>
    <property type="evidence" value="ECO:0007669"/>
    <property type="project" value="InterPro"/>
</dbReference>
<evidence type="ECO:0000259" key="4">
    <source>
        <dbReference type="Pfam" id="PF07992"/>
    </source>
</evidence>
<dbReference type="Pfam" id="PF07992">
    <property type="entry name" value="Pyr_redox_2"/>
    <property type="match status" value="1"/>
</dbReference>
<sequence length="425" mass="45336">MTAFNRRDFLKAAAAAGALSLTACATPGSGKPIARVVVIGGGYGGATAAKYLRLWAPEIEVVLVERNPAFVSCPLSNLVLGGSRTIEDLTTGYDALVKRYGVKLVRDTATAVDPDKRQVRLANGDPLAYDRLIVSPGIEFLYDDIPGLAGADAQARVLHAWKAGPQTVALRKQLEAIRDGGVYALHIPKAPYRCPPGPYERAAQVAFYFKQHKPRSKVLILDSNPDITSKKGLFLKAWNERYPGIVEYRPNSELIDVDARTLTAKLVSGDVKADVLNVVPPQRAGDIAKQAGLITANNRWAGIDWLTTESLAVKGIHVLGDATLSAPGMPKSGFMANNHAKIAADAVIALLTGRAVNPSPIIANTCYSFVSDTDVVHVASVHKYDAEKKTLVAVQGAGGLSSAANELEGKYAHAWAKNIWADALL</sequence>
<keyword evidence="2" id="KW-0274">FAD</keyword>
<gene>
    <name evidence="7" type="ORF">E6O51_01520</name>
</gene>
<dbReference type="PANTHER" id="PTHR43755">
    <property type="match status" value="1"/>
</dbReference>
<evidence type="ECO:0000313" key="7">
    <source>
        <dbReference type="EMBL" id="THF65307.1"/>
    </source>
</evidence>
<organism evidence="7 8">
    <name type="scientific">Pseudothauera rhizosphaerae</name>
    <dbReference type="NCBI Taxonomy" id="2565932"/>
    <lineage>
        <taxon>Bacteria</taxon>
        <taxon>Pseudomonadati</taxon>
        <taxon>Pseudomonadota</taxon>
        <taxon>Betaproteobacteria</taxon>
        <taxon>Rhodocyclales</taxon>
        <taxon>Zoogloeaceae</taxon>
        <taxon>Pseudothauera</taxon>
    </lineage>
</organism>
<dbReference type="PANTHER" id="PTHR43755:SF1">
    <property type="entry name" value="FAD-DEPENDENT PYRIDINE NUCLEOTIDE-DISULPHIDE OXIDOREDUCTASE"/>
    <property type="match status" value="1"/>
</dbReference>
<dbReference type="Pfam" id="PF21706">
    <property type="entry name" value="FCSD_central"/>
    <property type="match status" value="1"/>
</dbReference>
<dbReference type="PROSITE" id="PS51318">
    <property type="entry name" value="TAT"/>
    <property type="match status" value="1"/>
</dbReference>
<dbReference type="Pfam" id="PF09242">
    <property type="entry name" value="FCSD-flav_bind"/>
    <property type="match status" value="1"/>
</dbReference>
<keyword evidence="3" id="KW-0732">Signal</keyword>
<dbReference type="InterPro" id="IPR052541">
    <property type="entry name" value="SQRD"/>
</dbReference>
<dbReference type="InterPro" id="IPR023753">
    <property type="entry name" value="FAD/NAD-binding_dom"/>
</dbReference>
<dbReference type="GO" id="GO:0050660">
    <property type="term" value="F:flavin adenine dinucleotide binding"/>
    <property type="evidence" value="ECO:0007669"/>
    <property type="project" value="InterPro"/>
</dbReference>
<evidence type="ECO:0000256" key="2">
    <source>
        <dbReference type="ARBA" id="ARBA00022827"/>
    </source>
</evidence>
<evidence type="ECO:0000256" key="1">
    <source>
        <dbReference type="ARBA" id="ARBA00022630"/>
    </source>
</evidence>
<feature type="signal peptide" evidence="3">
    <location>
        <begin position="1"/>
        <end position="25"/>
    </location>
</feature>
<dbReference type="InterPro" id="IPR006311">
    <property type="entry name" value="TAT_signal"/>
</dbReference>
<feature type="domain" description="FAD/NAD(P)-binding" evidence="4">
    <location>
        <begin position="35"/>
        <end position="149"/>
    </location>
</feature>
<evidence type="ECO:0000259" key="5">
    <source>
        <dbReference type="Pfam" id="PF09242"/>
    </source>
</evidence>
<comment type="caution">
    <text evidence="7">The sequence shown here is derived from an EMBL/GenBank/DDBJ whole genome shotgun (WGS) entry which is preliminary data.</text>
</comment>
<evidence type="ECO:0000259" key="6">
    <source>
        <dbReference type="Pfam" id="PF21706"/>
    </source>
</evidence>
<dbReference type="Gene3D" id="3.90.760.10">
    <property type="entry name" value="Flavocytochrome c sulphide dehydrogenase, flavin-binding domain"/>
    <property type="match status" value="1"/>
</dbReference>
<evidence type="ECO:0000313" key="8">
    <source>
        <dbReference type="Proteomes" id="UP000307956"/>
    </source>
</evidence>
<feature type="domain" description="Flavocytochrome c sulphide dehydrogenase flavin-binding" evidence="5">
    <location>
        <begin position="358"/>
        <end position="424"/>
    </location>
</feature>
<dbReference type="RefSeq" id="WP_136383200.1">
    <property type="nucleotide sequence ID" value="NZ_SSOD01000001.1"/>
</dbReference>
<dbReference type="InterPro" id="IPR036188">
    <property type="entry name" value="FAD/NAD-bd_sf"/>
</dbReference>
<dbReference type="SUPFAM" id="SSF51905">
    <property type="entry name" value="FAD/NAD(P)-binding domain"/>
    <property type="match status" value="2"/>
</dbReference>
<dbReference type="InterPro" id="IPR037092">
    <property type="entry name" value="FlavoCytC_S_DH_flav-bd_sf"/>
</dbReference>
<feature type="domain" description="Sulfide dehydrogenase [flavocytochrome c] flavoprotein chain central" evidence="6">
    <location>
        <begin position="167"/>
        <end position="280"/>
    </location>
</feature>
<keyword evidence="8" id="KW-1185">Reference proteome</keyword>
<accession>A0A4S4AYR9</accession>
<dbReference type="EMBL" id="SSOD01000001">
    <property type="protein sequence ID" value="THF65307.1"/>
    <property type="molecule type" value="Genomic_DNA"/>
</dbReference>
<protein>
    <submittedName>
        <fullName evidence="7">Twin-arginine translocation signal domain-containing protein</fullName>
    </submittedName>
</protein>
<dbReference type="Gene3D" id="3.50.50.60">
    <property type="entry name" value="FAD/NAD(P)-binding domain"/>
    <property type="match status" value="2"/>
</dbReference>
<keyword evidence="1" id="KW-0285">Flavoprotein</keyword>
<name>A0A4S4AYR9_9RHOO</name>
<dbReference type="NCBIfam" id="TIGR01409">
    <property type="entry name" value="TAT_signal_seq"/>
    <property type="match status" value="1"/>
</dbReference>
<dbReference type="OrthoDB" id="9802771at2"/>
<evidence type="ECO:0000256" key="3">
    <source>
        <dbReference type="SAM" id="SignalP"/>
    </source>
</evidence>
<dbReference type="AlphaFoldDB" id="A0A4S4AYR9"/>
<dbReference type="PROSITE" id="PS51257">
    <property type="entry name" value="PROKAR_LIPOPROTEIN"/>
    <property type="match status" value="1"/>
</dbReference>
<proteinExistence type="predicted"/>
<dbReference type="InterPro" id="IPR015323">
    <property type="entry name" value="FlavoCytC_S_DH_flav-bd"/>
</dbReference>
<dbReference type="InterPro" id="IPR049386">
    <property type="entry name" value="FCSD_central"/>
</dbReference>
<dbReference type="SUPFAM" id="SSF55424">
    <property type="entry name" value="FAD/NAD-linked reductases, dimerisation (C-terminal) domain"/>
    <property type="match status" value="1"/>
</dbReference>
<feature type="chain" id="PRO_5020902602" evidence="3">
    <location>
        <begin position="26"/>
        <end position="425"/>
    </location>
</feature>
<dbReference type="InterPro" id="IPR016156">
    <property type="entry name" value="FAD/NAD-linked_Rdtase_dimer_sf"/>
</dbReference>